<gene>
    <name evidence="1" type="ORF">RDB_LOCUS34901</name>
</gene>
<dbReference type="Proteomes" id="UP000663841">
    <property type="component" value="Unassembled WGS sequence"/>
</dbReference>
<accession>A0A8H2X6H8</accession>
<evidence type="ECO:0008006" key="3">
    <source>
        <dbReference type="Google" id="ProtNLM"/>
    </source>
</evidence>
<proteinExistence type="predicted"/>
<name>A0A8H2X6H8_9AGAM</name>
<organism evidence="1 2">
    <name type="scientific">Rhizoctonia solani</name>
    <dbReference type="NCBI Taxonomy" id="456999"/>
    <lineage>
        <taxon>Eukaryota</taxon>
        <taxon>Fungi</taxon>
        <taxon>Dikarya</taxon>
        <taxon>Basidiomycota</taxon>
        <taxon>Agaricomycotina</taxon>
        <taxon>Agaricomycetes</taxon>
        <taxon>Cantharellales</taxon>
        <taxon>Ceratobasidiaceae</taxon>
        <taxon>Rhizoctonia</taxon>
    </lineage>
</organism>
<protein>
    <recommendedName>
        <fullName evidence="3">F-box domain-containing protein</fullName>
    </recommendedName>
</protein>
<evidence type="ECO:0000313" key="2">
    <source>
        <dbReference type="Proteomes" id="UP000663841"/>
    </source>
</evidence>
<evidence type="ECO:0000313" key="1">
    <source>
        <dbReference type="EMBL" id="CAE6416693.1"/>
    </source>
</evidence>
<dbReference type="AlphaFoldDB" id="A0A8H2X6H8"/>
<dbReference type="EMBL" id="CAJMWW010000070">
    <property type="protein sequence ID" value="CAE6416693.1"/>
    <property type="molecule type" value="Genomic_DNA"/>
</dbReference>
<dbReference type="SUPFAM" id="SSF52047">
    <property type="entry name" value="RNI-like"/>
    <property type="match status" value="1"/>
</dbReference>
<dbReference type="Gene3D" id="3.80.10.10">
    <property type="entry name" value="Ribonuclease Inhibitor"/>
    <property type="match status" value="1"/>
</dbReference>
<comment type="caution">
    <text evidence="1">The sequence shown here is derived from an EMBL/GenBank/DDBJ whole genome shotgun (WGS) entry which is preliminary data.</text>
</comment>
<reference evidence="1" key="1">
    <citation type="submission" date="2021-01" db="EMBL/GenBank/DDBJ databases">
        <authorList>
            <person name="Kaushik A."/>
        </authorList>
    </citation>
    <scope>NUCLEOTIDE SEQUENCE</scope>
    <source>
        <strain evidence="1">AG3-T5</strain>
    </source>
</reference>
<sequence>MSVEAYCARFALYAPHVKIVNMESPGPCTLSTDFILDRAENTTGQLTLPNLEAVNVHNLFDPMLRGQETYRQSCDLWMVWMIPPTLQKLSFIARIHRNPLLHNLIVAMCPQLTRFKFFSGHIPGWDLWGYISILPTLQELTSLEIRCAEISNAGYRWLSKLPKLQDLKLKVGDHCGQLPKPDSSLDYDFVAYPQAFSTLKSLHISVSNEKGLQYIMQIWRTIATHVTHITIETWNRICTLDMFDQLSSSLITDCPNTTFFHPREYMRSTVCDNALPLPISHLSALRKLPLRTLRVDRPLALEDGSGAMKSIGTLFPELEELWLNIPIKIEDLLQATKYLPYVRRSRLHLHAQKPTSQPLSANLGETRQTFDHGYRSDSNLAVVLHYGAESNERYEKYNAADWDFAAK</sequence>
<dbReference type="InterPro" id="IPR032675">
    <property type="entry name" value="LRR_dom_sf"/>
</dbReference>